<proteinExistence type="predicted"/>
<protein>
    <submittedName>
        <fullName evidence="3">CPBP family intramembrane metalloprotease</fullName>
    </submittedName>
</protein>
<keyword evidence="3" id="KW-0645">Protease</keyword>
<accession>A0ABT1T165</accession>
<dbReference type="EMBL" id="JANHOH010000001">
    <property type="protein sequence ID" value="MCQ6958337.1"/>
    <property type="molecule type" value="Genomic_DNA"/>
</dbReference>
<name>A0ABT1T165_9SPHI</name>
<feature type="transmembrane region" description="Helical" evidence="1">
    <location>
        <begin position="123"/>
        <end position="144"/>
    </location>
</feature>
<dbReference type="InterPro" id="IPR003675">
    <property type="entry name" value="Rce1/LyrA-like_dom"/>
</dbReference>
<dbReference type="PANTHER" id="PTHR39430:SF1">
    <property type="entry name" value="PROTEASE"/>
    <property type="match status" value="1"/>
</dbReference>
<evidence type="ECO:0000256" key="1">
    <source>
        <dbReference type="SAM" id="Phobius"/>
    </source>
</evidence>
<keyword evidence="1" id="KW-0812">Transmembrane</keyword>
<evidence type="ECO:0000313" key="3">
    <source>
        <dbReference type="EMBL" id="MCQ6958337.1"/>
    </source>
</evidence>
<reference evidence="3 4" key="1">
    <citation type="submission" date="2022-07" db="EMBL/GenBank/DDBJ databases">
        <title>Mucilaginibacter sp. JC4.</title>
        <authorList>
            <person name="Le V."/>
            <person name="Ko S.-R."/>
            <person name="Ahn C.-Y."/>
            <person name="Oh H.-M."/>
        </authorList>
    </citation>
    <scope>NUCLEOTIDE SEQUENCE [LARGE SCALE GENOMIC DNA]</scope>
    <source>
        <strain evidence="3 4">JC4</strain>
    </source>
</reference>
<keyword evidence="3" id="KW-0482">Metalloprotease</keyword>
<feature type="transmembrane region" description="Helical" evidence="1">
    <location>
        <begin position="164"/>
        <end position="181"/>
    </location>
</feature>
<feature type="transmembrane region" description="Helical" evidence="1">
    <location>
        <begin position="188"/>
        <end position="209"/>
    </location>
</feature>
<keyword evidence="1" id="KW-0472">Membrane</keyword>
<evidence type="ECO:0000259" key="2">
    <source>
        <dbReference type="Pfam" id="PF02517"/>
    </source>
</evidence>
<keyword evidence="1" id="KW-1133">Transmembrane helix</keyword>
<dbReference type="GO" id="GO:0008237">
    <property type="term" value="F:metallopeptidase activity"/>
    <property type="evidence" value="ECO:0007669"/>
    <property type="project" value="UniProtKB-KW"/>
</dbReference>
<gene>
    <name evidence="3" type="ORF">NPE20_10225</name>
</gene>
<dbReference type="RefSeq" id="WP_256538513.1">
    <property type="nucleotide sequence ID" value="NZ_JANHOH010000001.1"/>
</dbReference>
<feature type="transmembrane region" description="Helical" evidence="1">
    <location>
        <begin position="17"/>
        <end position="42"/>
    </location>
</feature>
<dbReference type="Pfam" id="PF02517">
    <property type="entry name" value="Rce1-like"/>
    <property type="match status" value="1"/>
</dbReference>
<feature type="transmembrane region" description="Helical" evidence="1">
    <location>
        <begin position="258"/>
        <end position="284"/>
    </location>
</feature>
<feature type="domain" description="CAAX prenyl protease 2/Lysostaphin resistance protein A-like" evidence="2">
    <location>
        <begin position="131"/>
        <end position="228"/>
    </location>
</feature>
<comment type="caution">
    <text evidence="3">The sequence shown here is derived from an EMBL/GenBank/DDBJ whole genome shotgun (WGS) entry which is preliminary data.</text>
</comment>
<evidence type="ECO:0000313" key="4">
    <source>
        <dbReference type="Proteomes" id="UP001204376"/>
    </source>
</evidence>
<feature type="transmembrane region" description="Helical" evidence="1">
    <location>
        <begin position="93"/>
        <end position="111"/>
    </location>
</feature>
<dbReference type="Proteomes" id="UP001204376">
    <property type="component" value="Unassembled WGS sequence"/>
</dbReference>
<organism evidence="3 4">
    <name type="scientific">Mucilaginibacter aquariorum</name>
    <dbReference type="NCBI Taxonomy" id="2967225"/>
    <lineage>
        <taxon>Bacteria</taxon>
        <taxon>Pseudomonadati</taxon>
        <taxon>Bacteroidota</taxon>
        <taxon>Sphingobacteriia</taxon>
        <taxon>Sphingobacteriales</taxon>
        <taxon>Sphingobacteriaceae</taxon>
        <taxon>Mucilaginibacter</taxon>
    </lineage>
</organism>
<sequence length="300" mass="32876">MNATLKQAAHSLSVVKIILFALGCITIFVAVAAVTQLLTFWIDNQAAKTVAGEILLRMPLTVIALHLFAVKVIKAYNPPLIYGKPVLGNLLKWTAIAFILPLSVGLFYCLFNFMEPFSHTISLTTTGQLGIFITWVSISISAGITEEVLFRGHLFMIIRNRCSVAQAVFITSFIFGLVHIVMLPSFTLLDVIIVTAGGTVAGLMFSMIYVYGRSIWYVAIVHIVWDIFFIGKITAIATTQADANKIIKPFKLTTHSEWLTGGSFGVEAALPSLVLYLLVIGILYKLIDSGKSSDETRIRG</sequence>
<keyword evidence="4" id="KW-1185">Reference proteome</keyword>
<keyword evidence="3" id="KW-0378">Hydrolase</keyword>
<feature type="transmembrane region" description="Helical" evidence="1">
    <location>
        <begin position="215"/>
        <end position="237"/>
    </location>
</feature>
<dbReference type="PANTHER" id="PTHR39430">
    <property type="entry name" value="MEMBRANE-ASSOCIATED PROTEASE-RELATED"/>
    <property type="match status" value="1"/>
</dbReference>
<feature type="transmembrane region" description="Helical" evidence="1">
    <location>
        <begin position="54"/>
        <end position="73"/>
    </location>
</feature>